<dbReference type="GeneID" id="4840736"/>
<dbReference type="Pfam" id="PF10429">
    <property type="entry name" value="Mtr2"/>
    <property type="match status" value="1"/>
</dbReference>
<dbReference type="InterPro" id="IPR032710">
    <property type="entry name" value="NTF2-like_dom_sf"/>
</dbReference>
<dbReference type="AlphaFoldDB" id="A3LZ38"/>
<name>A3LZ38_PICST</name>
<dbReference type="InterPro" id="IPR019488">
    <property type="entry name" value="Nucl_pore_RNA_shuttling_Mtr2"/>
</dbReference>
<dbReference type="Gene3D" id="3.10.450.50">
    <property type="match status" value="1"/>
</dbReference>
<proteinExistence type="predicted"/>
<evidence type="ECO:0000313" key="1">
    <source>
        <dbReference type="EMBL" id="ABN68269.2"/>
    </source>
</evidence>
<dbReference type="Proteomes" id="UP000002258">
    <property type="component" value="Chromosome 7"/>
</dbReference>
<dbReference type="InParanoid" id="A3LZ38"/>
<gene>
    <name evidence="1" type="ORF">PICST_36980</name>
</gene>
<dbReference type="SUPFAM" id="SSF54427">
    <property type="entry name" value="NTF2-like"/>
    <property type="match status" value="1"/>
</dbReference>
<dbReference type="RefSeq" id="XP_001386298.2">
    <property type="nucleotide sequence ID" value="XM_001386261.1"/>
</dbReference>
<dbReference type="FunCoup" id="A3LZ38">
    <property type="interactions" value="178"/>
</dbReference>
<keyword evidence="2" id="KW-1185">Reference proteome</keyword>
<reference evidence="1 2" key="1">
    <citation type="journal article" date="2007" name="Nat. Biotechnol.">
        <title>Genome sequence of the lignocellulose-bioconverting and xylose-fermenting yeast Pichia stipitis.</title>
        <authorList>
            <person name="Jeffries T.W."/>
            <person name="Grigoriev I.V."/>
            <person name="Grimwood J."/>
            <person name="Laplaza J.M."/>
            <person name="Aerts A."/>
            <person name="Salamov A."/>
            <person name="Schmutz J."/>
            <person name="Lindquist E."/>
            <person name="Dehal P."/>
            <person name="Shapiro H."/>
            <person name="Jin Y.S."/>
            <person name="Passoth V."/>
            <person name="Richardson P.M."/>
        </authorList>
    </citation>
    <scope>NUCLEOTIDE SEQUENCE [LARGE SCALE GENOMIC DNA]</scope>
    <source>
        <strain evidence="2">ATCC 58785 / CBS 6054 / NBRC 10063 / NRRL Y-11545</strain>
    </source>
</reference>
<protein>
    <recommendedName>
        <fullName evidence="3">mRNA transport regulator MTR2</fullName>
    </recommendedName>
</protein>
<dbReference type="EMBL" id="CP000501">
    <property type="protein sequence ID" value="ABN68269.2"/>
    <property type="molecule type" value="Genomic_DNA"/>
</dbReference>
<dbReference type="eggNOG" id="ENOG502RZK7">
    <property type="taxonomic scope" value="Eukaryota"/>
</dbReference>
<evidence type="ECO:0008006" key="3">
    <source>
        <dbReference type="Google" id="ProtNLM"/>
    </source>
</evidence>
<dbReference type="KEGG" id="pic:PICST_36980"/>
<dbReference type="HOGENOM" id="CLU_128326_0_0_1"/>
<sequence length="180" mass="20111">MSQIQQDPKPFLKKFLSSLDIQFNSPTSSTQFANVDQYATSFGKNLKRSSAVIVDGTPLIPTGTDDARLEFQKKWIQVPLTMHQLNSYDCHLIPGTGVFVINLSVKVKFDESGRSKLGESADLVHDSTGSRNTRPIWGSWFGVNINMVVDETVINNGDGEVISSFDYRFTYKPDDSVIRI</sequence>
<organism evidence="1 2">
    <name type="scientific">Scheffersomyces stipitis (strain ATCC 58785 / CBS 6054 / NBRC 10063 / NRRL Y-11545)</name>
    <name type="common">Yeast</name>
    <name type="synonym">Pichia stipitis</name>
    <dbReference type="NCBI Taxonomy" id="322104"/>
    <lineage>
        <taxon>Eukaryota</taxon>
        <taxon>Fungi</taxon>
        <taxon>Dikarya</taxon>
        <taxon>Ascomycota</taxon>
        <taxon>Saccharomycotina</taxon>
        <taxon>Pichiomycetes</taxon>
        <taxon>Debaryomycetaceae</taxon>
        <taxon>Scheffersomyces</taxon>
    </lineage>
</organism>
<dbReference type="OMA" id="FDCHLIP"/>
<dbReference type="OrthoDB" id="25408at2759"/>
<accession>A3LZ38</accession>
<dbReference type="STRING" id="322104.A3LZ38"/>
<evidence type="ECO:0000313" key="2">
    <source>
        <dbReference type="Proteomes" id="UP000002258"/>
    </source>
</evidence>